<protein>
    <submittedName>
        <fullName evidence="2">Predicted ATPase</fullName>
    </submittedName>
</protein>
<dbReference type="Gene3D" id="3.40.50.300">
    <property type="entry name" value="P-loop containing nucleotide triphosphate hydrolases"/>
    <property type="match status" value="1"/>
</dbReference>
<dbReference type="Pfam" id="PF13521">
    <property type="entry name" value="AAA_28"/>
    <property type="match status" value="1"/>
</dbReference>
<dbReference type="EMBL" id="FNJC01000004">
    <property type="protein sequence ID" value="SDP49179.1"/>
    <property type="molecule type" value="Genomic_DNA"/>
</dbReference>
<dbReference type="InterPro" id="IPR038727">
    <property type="entry name" value="NadR/Ttd14_AAA_dom"/>
</dbReference>
<dbReference type="SUPFAM" id="SSF52540">
    <property type="entry name" value="P-loop containing nucleoside triphosphate hydrolases"/>
    <property type="match status" value="1"/>
</dbReference>
<reference evidence="2 3" key="1">
    <citation type="submission" date="2016-10" db="EMBL/GenBank/DDBJ databases">
        <authorList>
            <person name="Varghese N."/>
            <person name="Submissions S."/>
        </authorList>
    </citation>
    <scope>NUCLEOTIDE SEQUENCE [LARGE SCALE GENOMIC DNA]</scope>
    <source>
        <strain evidence="2 3">CGMCC 1.6497</strain>
    </source>
</reference>
<dbReference type="RefSeq" id="WP_090230093.1">
    <property type="nucleotide sequence ID" value="NZ_FNJC01000004.1"/>
</dbReference>
<proteinExistence type="predicted"/>
<evidence type="ECO:0000313" key="2">
    <source>
        <dbReference type="EMBL" id="SDP49179.1"/>
    </source>
</evidence>
<name>A0A1H0T5D5_9HYPH</name>
<comment type="caution">
    <text evidence="2">The sequence shown here is derived from an EMBL/GenBank/DDBJ whole genome shotgun (WGS) entry which is preliminary data.</text>
</comment>
<sequence length="185" mass="20516">MDDIDRFIILTGGPGSGKSTLIAELAKSGYAHAPEAGRAIIQAQAAIGGKALPWTDPTAFAELMLSWDMRSYERARELKGPVFFDRGIPDVLGYLTLSNVPTPTHVQTAAQLFRYGRVFIAPPWREIFEQDNERKQNFDEAQRTYDAMTDTYQRLGYVLVELPKASVADRCAFVLETAGLKANNS</sequence>
<evidence type="ECO:0000259" key="1">
    <source>
        <dbReference type="Pfam" id="PF13521"/>
    </source>
</evidence>
<feature type="domain" description="NadR/Ttd14 AAA" evidence="1">
    <location>
        <begin position="8"/>
        <end position="170"/>
    </location>
</feature>
<keyword evidence="3" id="KW-1185">Reference proteome</keyword>
<dbReference type="Proteomes" id="UP000198795">
    <property type="component" value="Unassembled WGS sequence"/>
</dbReference>
<gene>
    <name evidence="2" type="ORF">SAMN04488061_3169</name>
</gene>
<organism evidence="2 3">
    <name type="scientific">Filomicrobium insigne</name>
    <dbReference type="NCBI Taxonomy" id="418854"/>
    <lineage>
        <taxon>Bacteria</taxon>
        <taxon>Pseudomonadati</taxon>
        <taxon>Pseudomonadota</taxon>
        <taxon>Alphaproteobacteria</taxon>
        <taxon>Hyphomicrobiales</taxon>
        <taxon>Hyphomicrobiaceae</taxon>
        <taxon>Filomicrobium</taxon>
    </lineage>
</organism>
<dbReference type="InterPro" id="IPR027417">
    <property type="entry name" value="P-loop_NTPase"/>
</dbReference>
<evidence type="ECO:0000313" key="3">
    <source>
        <dbReference type="Proteomes" id="UP000198795"/>
    </source>
</evidence>
<accession>A0A1H0T5D5</accession>